<protein>
    <submittedName>
        <fullName evidence="1">Uncharacterized protein</fullName>
    </submittedName>
</protein>
<proteinExistence type="predicted"/>
<comment type="caution">
    <text evidence="1">The sequence shown here is derived from an EMBL/GenBank/DDBJ whole genome shotgun (WGS) entry which is preliminary data.</text>
</comment>
<reference evidence="1" key="1">
    <citation type="submission" date="2019-08" db="EMBL/GenBank/DDBJ databases">
        <authorList>
            <person name="Kucharzyk K."/>
            <person name="Murdoch R.W."/>
            <person name="Higgins S."/>
            <person name="Loffler F."/>
        </authorList>
    </citation>
    <scope>NUCLEOTIDE SEQUENCE</scope>
</reference>
<sequence length="193" mass="20559">MPGRHAIAVGQLLLYFGDIPVAEREVLGHHAAEVEQIGRDGIHLFGGQRLGRIPWHGTVDVVPHSGDGGHLHEGGATRKGRVLQTRGVAGLDILLGGAANQRTEHLVGFAKYAMAGCALGLPNRLALIHRARSFGQALEVGAHVDIPGLHFLGRGIAAHAGELLGCALRQRAACQRAAQQQRRRIPELMRAGH</sequence>
<dbReference type="EMBL" id="VSSQ01052105">
    <property type="protein sequence ID" value="MPN06206.1"/>
    <property type="molecule type" value="Genomic_DNA"/>
</dbReference>
<name>A0A645EXR4_9ZZZZ</name>
<accession>A0A645EXR4</accession>
<evidence type="ECO:0000313" key="1">
    <source>
        <dbReference type="EMBL" id="MPN06206.1"/>
    </source>
</evidence>
<gene>
    <name evidence="1" type="ORF">SDC9_153462</name>
</gene>
<organism evidence="1">
    <name type="scientific">bioreactor metagenome</name>
    <dbReference type="NCBI Taxonomy" id="1076179"/>
    <lineage>
        <taxon>unclassified sequences</taxon>
        <taxon>metagenomes</taxon>
        <taxon>ecological metagenomes</taxon>
    </lineage>
</organism>
<dbReference type="AlphaFoldDB" id="A0A645EXR4"/>